<dbReference type="AlphaFoldDB" id="A0A381X155"/>
<gene>
    <name evidence="2" type="ORF">METZ01_LOCUS111132</name>
</gene>
<dbReference type="EMBL" id="UINC01013498">
    <property type="protein sequence ID" value="SVA58278.1"/>
    <property type="molecule type" value="Genomic_DNA"/>
</dbReference>
<proteinExistence type="predicted"/>
<evidence type="ECO:0000256" key="1">
    <source>
        <dbReference type="SAM" id="MobiDB-lite"/>
    </source>
</evidence>
<evidence type="ECO:0000313" key="2">
    <source>
        <dbReference type="EMBL" id="SVA58278.1"/>
    </source>
</evidence>
<organism evidence="2">
    <name type="scientific">marine metagenome</name>
    <dbReference type="NCBI Taxonomy" id="408172"/>
    <lineage>
        <taxon>unclassified sequences</taxon>
        <taxon>metagenomes</taxon>
        <taxon>ecological metagenomes</taxon>
    </lineage>
</organism>
<feature type="region of interest" description="Disordered" evidence="1">
    <location>
        <begin position="1"/>
        <end position="24"/>
    </location>
</feature>
<feature type="non-terminal residue" evidence="2">
    <location>
        <position position="1"/>
    </location>
</feature>
<protein>
    <submittedName>
        <fullName evidence="2">Uncharacterized protein</fullName>
    </submittedName>
</protein>
<sequence length="66" mass="7347">VHKSLSNTTDRRKTKSVPLPNSEEGILETSGLEGIAESRNSDGIPGLLNILQNIKNAERLRNWKIH</sequence>
<name>A0A381X155_9ZZZZ</name>
<reference evidence="2" key="1">
    <citation type="submission" date="2018-05" db="EMBL/GenBank/DDBJ databases">
        <authorList>
            <person name="Lanie J.A."/>
            <person name="Ng W.-L."/>
            <person name="Kazmierczak K.M."/>
            <person name="Andrzejewski T.M."/>
            <person name="Davidsen T.M."/>
            <person name="Wayne K.J."/>
            <person name="Tettelin H."/>
            <person name="Glass J.I."/>
            <person name="Rusch D."/>
            <person name="Podicherti R."/>
            <person name="Tsui H.-C.T."/>
            <person name="Winkler M.E."/>
        </authorList>
    </citation>
    <scope>NUCLEOTIDE SEQUENCE</scope>
</reference>
<accession>A0A381X155</accession>